<organism evidence="1 2">
    <name type="scientific">Vermiconidia calcicola</name>
    <dbReference type="NCBI Taxonomy" id="1690605"/>
    <lineage>
        <taxon>Eukaryota</taxon>
        <taxon>Fungi</taxon>
        <taxon>Dikarya</taxon>
        <taxon>Ascomycota</taxon>
        <taxon>Pezizomycotina</taxon>
        <taxon>Dothideomycetes</taxon>
        <taxon>Dothideomycetidae</taxon>
        <taxon>Mycosphaerellales</taxon>
        <taxon>Extremaceae</taxon>
        <taxon>Vermiconidia</taxon>
    </lineage>
</organism>
<comment type="caution">
    <text evidence="1">The sequence shown here is derived from an EMBL/GenBank/DDBJ whole genome shotgun (WGS) entry which is preliminary data.</text>
</comment>
<reference evidence="1" key="1">
    <citation type="submission" date="2023-07" db="EMBL/GenBank/DDBJ databases">
        <title>Black Yeasts Isolated from many extreme environments.</title>
        <authorList>
            <person name="Coleine C."/>
            <person name="Stajich J.E."/>
            <person name="Selbmann L."/>
        </authorList>
    </citation>
    <scope>NUCLEOTIDE SEQUENCE</scope>
    <source>
        <strain evidence="1">CCFEE 5714</strain>
    </source>
</reference>
<proteinExistence type="predicted"/>
<keyword evidence="2" id="KW-1185">Reference proteome</keyword>
<evidence type="ECO:0000313" key="2">
    <source>
        <dbReference type="Proteomes" id="UP001281147"/>
    </source>
</evidence>
<name>A0ACC3NUC3_9PEZI</name>
<dbReference type="EMBL" id="JAUTXU010000012">
    <property type="protein sequence ID" value="KAK3722635.1"/>
    <property type="molecule type" value="Genomic_DNA"/>
</dbReference>
<dbReference type="Proteomes" id="UP001281147">
    <property type="component" value="Unassembled WGS sequence"/>
</dbReference>
<accession>A0ACC3NUC3</accession>
<gene>
    <name evidence="1" type="ORF">LTR37_002205</name>
</gene>
<sequence>MALGAVMNRYRREALVVVLKHIDRHPGEYTVEARQTDMLKMLIKKYDLKLEKRGSNETTELDAKTYRNSLTYLVKHYARPKKGKALTCTQLLMEGSRAITSEGLQRIGYSRQPEVANSEGSGAQEDDVGTTAPDIESNPQSPESNTMSNSEADPDSIMVSSQQEQARTQANPANGSNDPKSSSSALRSVPSSQVEIQAVPAKLKRRSVEADDVRAHKKQMANKHAPHSNSSYAETVPNSETEVDGITISSQQGSDPAQTHVLRTPKDQQAPSFSPITVSSDNTAGEASATSRKRKSVAGLDDRAIKRAKSNSGTEVSKVGVSNDRAPTHPTTVRSRPSARRLKLGTDTISKDMNAIWTTIQSNSSKLINGANANGGRHATWSRDPDEDLGTMYQLLFGSEWKEAAFVLSRTHSIKAVDVVEACMAAAIHKWVFLEKVPWDGPEQIIKKSSDEEIYYDQVLKESGSAVSHSDIVWQAHRMRVVDSNFQETTIRPIAEEHARNFMHAIGPQLSLLKIEKADETSEAWWRRRIQDMAGIFTKAMALKGLMQASPGEFRFDWVKHGGELDAETMEDLYGNEAHREVAWCVAPAVRSRSGAEDEWEVVCRAKVVPKAVKSK</sequence>
<protein>
    <submittedName>
        <fullName evidence="1">Uncharacterized protein</fullName>
    </submittedName>
</protein>
<evidence type="ECO:0000313" key="1">
    <source>
        <dbReference type="EMBL" id="KAK3722635.1"/>
    </source>
</evidence>